<evidence type="ECO:0000256" key="1">
    <source>
        <dbReference type="ARBA" id="ARBA00004496"/>
    </source>
</evidence>
<dbReference type="CDD" id="cd01992">
    <property type="entry name" value="TilS_N"/>
    <property type="match status" value="1"/>
</dbReference>
<dbReference type="EMBL" id="DVML01000034">
    <property type="protein sequence ID" value="HIU23133.1"/>
    <property type="molecule type" value="Genomic_DNA"/>
</dbReference>
<protein>
    <recommendedName>
        <fullName evidence="8">tRNA(Ile)-lysidine synthase</fullName>
        <ecNumber evidence="8">6.3.4.19</ecNumber>
    </recommendedName>
    <alternativeName>
        <fullName evidence="8">tRNA(Ile)-2-lysyl-cytidine synthase</fullName>
    </alternativeName>
    <alternativeName>
        <fullName evidence="8">tRNA(Ile)-lysidine synthetase</fullName>
    </alternativeName>
</protein>
<comment type="caution">
    <text evidence="10">The sequence shown here is derived from an EMBL/GenBank/DDBJ whole genome shotgun (WGS) entry which is preliminary data.</text>
</comment>
<reference evidence="10" key="1">
    <citation type="submission" date="2020-10" db="EMBL/GenBank/DDBJ databases">
        <authorList>
            <person name="Gilroy R."/>
        </authorList>
    </citation>
    <scope>NUCLEOTIDE SEQUENCE</scope>
    <source>
        <strain evidence="10">CHK197-8231</strain>
    </source>
</reference>
<dbReference type="GO" id="GO:0005737">
    <property type="term" value="C:cytoplasm"/>
    <property type="evidence" value="ECO:0007669"/>
    <property type="project" value="UniProtKB-SubCell"/>
</dbReference>
<proteinExistence type="inferred from homology"/>
<dbReference type="NCBIfam" id="TIGR02433">
    <property type="entry name" value="lysidine_TilS_C"/>
    <property type="match status" value="1"/>
</dbReference>
<feature type="binding site" evidence="8">
    <location>
        <begin position="25"/>
        <end position="30"/>
    </location>
    <ligand>
        <name>ATP</name>
        <dbReference type="ChEBI" id="CHEBI:30616"/>
    </ligand>
</feature>
<dbReference type="EC" id="6.3.4.19" evidence="8"/>
<dbReference type="SUPFAM" id="SSF56037">
    <property type="entry name" value="PheT/TilS domain"/>
    <property type="match status" value="1"/>
</dbReference>
<dbReference type="Pfam" id="PF11734">
    <property type="entry name" value="TilS_C"/>
    <property type="match status" value="1"/>
</dbReference>
<keyword evidence="3 8" id="KW-0436">Ligase</keyword>
<dbReference type="InterPro" id="IPR012795">
    <property type="entry name" value="tRNA_Ile_lys_synt_N"/>
</dbReference>
<dbReference type="Pfam" id="PF01171">
    <property type="entry name" value="ATP_bind_3"/>
    <property type="match status" value="1"/>
</dbReference>
<dbReference type="Proteomes" id="UP000824087">
    <property type="component" value="Unassembled WGS sequence"/>
</dbReference>
<dbReference type="GO" id="GO:0006400">
    <property type="term" value="P:tRNA modification"/>
    <property type="evidence" value="ECO:0007669"/>
    <property type="project" value="UniProtKB-UniRule"/>
</dbReference>
<organism evidence="10 11">
    <name type="scientific">Candidatus Fimihabitans intestinipullorum</name>
    <dbReference type="NCBI Taxonomy" id="2840820"/>
    <lineage>
        <taxon>Bacteria</taxon>
        <taxon>Bacillati</taxon>
        <taxon>Mycoplasmatota</taxon>
        <taxon>Mycoplasmatota incertae sedis</taxon>
        <taxon>Candidatus Fimihabitans</taxon>
    </lineage>
</organism>
<dbReference type="GO" id="GO:0032267">
    <property type="term" value="F:tRNA(Ile)-lysidine synthase activity"/>
    <property type="evidence" value="ECO:0007669"/>
    <property type="project" value="UniProtKB-EC"/>
</dbReference>
<accession>A0A9D1HWW5</accession>
<dbReference type="InterPro" id="IPR014729">
    <property type="entry name" value="Rossmann-like_a/b/a_fold"/>
</dbReference>
<dbReference type="AlphaFoldDB" id="A0A9D1HWW5"/>
<dbReference type="PANTHER" id="PTHR43033">
    <property type="entry name" value="TRNA(ILE)-LYSIDINE SYNTHASE-RELATED"/>
    <property type="match status" value="1"/>
</dbReference>
<dbReference type="GO" id="GO:0005524">
    <property type="term" value="F:ATP binding"/>
    <property type="evidence" value="ECO:0007669"/>
    <property type="project" value="UniProtKB-UniRule"/>
</dbReference>
<name>A0A9D1HWW5_9BACT</name>
<dbReference type="SUPFAM" id="SSF82829">
    <property type="entry name" value="MesJ substrate recognition domain-like"/>
    <property type="match status" value="1"/>
</dbReference>
<keyword evidence="5 8" id="KW-0547">Nucleotide-binding</keyword>
<evidence type="ECO:0000313" key="10">
    <source>
        <dbReference type="EMBL" id="HIU23133.1"/>
    </source>
</evidence>
<dbReference type="PANTHER" id="PTHR43033:SF1">
    <property type="entry name" value="TRNA(ILE)-LYSIDINE SYNTHASE-RELATED"/>
    <property type="match status" value="1"/>
</dbReference>
<gene>
    <name evidence="8 10" type="primary">tilS</name>
    <name evidence="10" type="ORF">IAD49_06070</name>
</gene>
<keyword evidence="6 8" id="KW-0067">ATP-binding</keyword>
<sequence>MKEVRQYLENLTQLANEKYIVVAVSGGPDSMALLHMLLEQRQHYHFQIVCAHVNHNVRKESEEEAIFVSGYCHSHGILYEFMKIENYHDDNFHNEARVVRYRFFEQILSKYQSHCLFTAHHGDDLMETILMRMVRGASLKGYSGFEVLSHRENYDIIRPLIFVTKKELLDYVNDYDIPYVKDASNEKDVYTRNRYRKYVLPFLKKEDASVHKKFYKFSKTLLEYENYINRIVKEKMTEIVDHNEIDISLFQREDPLIQKEMINQMLSELYEDDLFLITDRHTEQILKLCRSSKKNAKVCLPQNMYAIRTYNNLSFEKDYRDVTQYKYEIQDNVKLPNQHEIEVVSDSNMTNNNICYLSKEDIALPLYVRSRQDGDKMYVKGLDGRKKINDIFIDEKIPMEQRNLWPIVVDSNENIVWIPGLKKSKFDRTKGKKYDIILKYH</sequence>
<evidence type="ECO:0000256" key="2">
    <source>
        <dbReference type="ARBA" id="ARBA00022490"/>
    </source>
</evidence>
<keyword evidence="4 8" id="KW-0819">tRNA processing</keyword>
<dbReference type="InterPro" id="IPR011063">
    <property type="entry name" value="TilS/TtcA_N"/>
</dbReference>
<comment type="similarity">
    <text evidence="8">Belongs to the tRNA(Ile)-lysidine synthase family.</text>
</comment>
<comment type="function">
    <text evidence="8">Ligates lysine onto the cytidine present at position 34 of the AUA codon-specific tRNA(Ile) that contains the anticodon CAU, in an ATP-dependent manner. Cytidine is converted to lysidine, thus changing the amino acid specificity of the tRNA from methionine to isoleucine.</text>
</comment>
<dbReference type="SMART" id="SM00977">
    <property type="entry name" value="TilS_C"/>
    <property type="match status" value="1"/>
</dbReference>
<dbReference type="SUPFAM" id="SSF52402">
    <property type="entry name" value="Adenine nucleotide alpha hydrolases-like"/>
    <property type="match status" value="1"/>
</dbReference>
<evidence type="ECO:0000256" key="6">
    <source>
        <dbReference type="ARBA" id="ARBA00022840"/>
    </source>
</evidence>
<keyword evidence="2 8" id="KW-0963">Cytoplasm</keyword>
<dbReference type="Gene3D" id="3.40.50.620">
    <property type="entry name" value="HUPs"/>
    <property type="match status" value="1"/>
</dbReference>
<evidence type="ECO:0000256" key="3">
    <source>
        <dbReference type="ARBA" id="ARBA00022598"/>
    </source>
</evidence>
<reference evidence="10" key="2">
    <citation type="journal article" date="2021" name="PeerJ">
        <title>Extensive microbial diversity within the chicken gut microbiome revealed by metagenomics and culture.</title>
        <authorList>
            <person name="Gilroy R."/>
            <person name="Ravi A."/>
            <person name="Getino M."/>
            <person name="Pursley I."/>
            <person name="Horton D.L."/>
            <person name="Alikhan N.F."/>
            <person name="Baker D."/>
            <person name="Gharbi K."/>
            <person name="Hall N."/>
            <person name="Watson M."/>
            <person name="Adriaenssens E.M."/>
            <person name="Foster-Nyarko E."/>
            <person name="Jarju S."/>
            <person name="Secka A."/>
            <person name="Antonio M."/>
            <person name="Oren A."/>
            <person name="Chaudhuri R.R."/>
            <person name="La Ragione R."/>
            <person name="Hildebrand F."/>
            <person name="Pallen M.J."/>
        </authorList>
    </citation>
    <scope>NUCLEOTIDE SEQUENCE</scope>
    <source>
        <strain evidence="10">CHK197-8231</strain>
    </source>
</reference>
<evidence type="ECO:0000256" key="7">
    <source>
        <dbReference type="ARBA" id="ARBA00048539"/>
    </source>
</evidence>
<evidence type="ECO:0000313" key="11">
    <source>
        <dbReference type="Proteomes" id="UP000824087"/>
    </source>
</evidence>
<dbReference type="InterPro" id="IPR012094">
    <property type="entry name" value="tRNA_Ile_lys_synt"/>
</dbReference>
<evidence type="ECO:0000259" key="9">
    <source>
        <dbReference type="SMART" id="SM00977"/>
    </source>
</evidence>
<comment type="catalytic activity">
    <reaction evidence="7 8">
        <text>cytidine(34) in tRNA(Ile2) + L-lysine + ATP = lysidine(34) in tRNA(Ile2) + AMP + diphosphate + H(+)</text>
        <dbReference type="Rhea" id="RHEA:43744"/>
        <dbReference type="Rhea" id="RHEA-COMP:10625"/>
        <dbReference type="Rhea" id="RHEA-COMP:10670"/>
        <dbReference type="ChEBI" id="CHEBI:15378"/>
        <dbReference type="ChEBI" id="CHEBI:30616"/>
        <dbReference type="ChEBI" id="CHEBI:32551"/>
        <dbReference type="ChEBI" id="CHEBI:33019"/>
        <dbReference type="ChEBI" id="CHEBI:82748"/>
        <dbReference type="ChEBI" id="CHEBI:83665"/>
        <dbReference type="ChEBI" id="CHEBI:456215"/>
        <dbReference type="EC" id="6.3.4.19"/>
    </reaction>
</comment>
<evidence type="ECO:0000256" key="8">
    <source>
        <dbReference type="HAMAP-Rule" id="MF_01161"/>
    </source>
</evidence>
<dbReference type="NCBIfam" id="TIGR02432">
    <property type="entry name" value="lysidine_TilS_N"/>
    <property type="match status" value="1"/>
</dbReference>
<dbReference type="HAMAP" id="MF_01161">
    <property type="entry name" value="tRNA_Ile_lys_synt"/>
    <property type="match status" value="1"/>
</dbReference>
<comment type="subcellular location">
    <subcellularLocation>
        <location evidence="1 8">Cytoplasm</location>
    </subcellularLocation>
</comment>
<comment type="domain">
    <text evidence="8">The N-terminal region contains the highly conserved SGGXDS motif, predicted to be a P-loop motif involved in ATP binding.</text>
</comment>
<dbReference type="Gene3D" id="3.30.465.60">
    <property type="match status" value="1"/>
</dbReference>
<feature type="domain" description="Lysidine-tRNA(Ile) synthetase C-terminal" evidence="9">
    <location>
        <begin position="366"/>
        <end position="438"/>
    </location>
</feature>
<evidence type="ECO:0000256" key="5">
    <source>
        <dbReference type="ARBA" id="ARBA00022741"/>
    </source>
</evidence>
<evidence type="ECO:0000256" key="4">
    <source>
        <dbReference type="ARBA" id="ARBA00022694"/>
    </source>
</evidence>
<dbReference type="InterPro" id="IPR012796">
    <property type="entry name" value="Lysidine-tRNA-synth_C"/>
</dbReference>